<dbReference type="OrthoDB" id="9787435at2"/>
<dbReference type="PANTHER" id="PTHR44013">
    <property type="entry name" value="ZINC-TYPE ALCOHOL DEHYDROGENASE-LIKE PROTEIN C16A3.02C"/>
    <property type="match status" value="1"/>
</dbReference>
<gene>
    <name evidence="2" type="ORF">DXU93_11015</name>
</gene>
<proteinExistence type="predicted"/>
<dbReference type="SMART" id="SM00829">
    <property type="entry name" value="PKS_ER"/>
    <property type="match status" value="1"/>
</dbReference>
<dbReference type="PANTHER" id="PTHR44013:SF1">
    <property type="entry name" value="ZINC-TYPE ALCOHOL DEHYDROGENASE-LIKE PROTEIN C16A3.02C"/>
    <property type="match status" value="1"/>
</dbReference>
<name>A0A3E1EWB4_9FLAO</name>
<dbReference type="GO" id="GO:0016491">
    <property type="term" value="F:oxidoreductase activity"/>
    <property type="evidence" value="ECO:0007669"/>
    <property type="project" value="InterPro"/>
</dbReference>
<dbReference type="InterPro" id="IPR011032">
    <property type="entry name" value="GroES-like_sf"/>
</dbReference>
<dbReference type="EMBL" id="QURB01000007">
    <property type="protein sequence ID" value="RFC53837.1"/>
    <property type="molecule type" value="Genomic_DNA"/>
</dbReference>
<dbReference type="Pfam" id="PF13602">
    <property type="entry name" value="ADH_zinc_N_2"/>
    <property type="match status" value="1"/>
</dbReference>
<dbReference type="Gene3D" id="3.90.180.10">
    <property type="entry name" value="Medium-chain alcohol dehydrogenases, catalytic domain"/>
    <property type="match status" value="1"/>
</dbReference>
<dbReference type="InterPro" id="IPR052733">
    <property type="entry name" value="Chloroplast_QOR"/>
</dbReference>
<dbReference type="Pfam" id="PF08240">
    <property type="entry name" value="ADH_N"/>
    <property type="match status" value="1"/>
</dbReference>
<dbReference type="Proteomes" id="UP000257127">
    <property type="component" value="Unassembled WGS sequence"/>
</dbReference>
<organism evidence="2 3">
    <name type="scientific">Brumimicrobium aurantiacum</name>
    <dbReference type="NCBI Taxonomy" id="1737063"/>
    <lineage>
        <taxon>Bacteria</taxon>
        <taxon>Pseudomonadati</taxon>
        <taxon>Bacteroidota</taxon>
        <taxon>Flavobacteriia</taxon>
        <taxon>Flavobacteriales</taxon>
        <taxon>Crocinitomicaceae</taxon>
        <taxon>Brumimicrobium</taxon>
    </lineage>
</organism>
<sequence>MKAFKVKKYGSPLDALQQVELDRPQPKDNDILIQVCATTVNDYDWSVTSGNPLTYRLLFGLSKPRKKYAIPGMELSGIVTGLGKNVTRFKIGDEVYGDTSDFGFGSFAEYISLNEKAVELKPKEISFEEAASIPHAAMLALQGLRDLGQLKDNQKILVNGGGGGVGTFAIQIAKTFNTHVTGVDTGEKLSTMKTLGFDEVVDYKKVDFTKEKQKYDLILDCKTNRNIWRFLPVLNPKGKYISIGGKSGKLLQMIYMKPLLKILSTKRVQVLMLKGNHDLEFINQLYAEKKLKCIIDGPHSFDKIPWAVQRFGEGLHTGKIVISLNQKD</sequence>
<dbReference type="InterPro" id="IPR020843">
    <property type="entry name" value="ER"/>
</dbReference>
<dbReference type="CDD" id="cd08267">
    <property type="entry name" value="MDR1"/>
    <property type="match status" value="1"/>
</dbReference>
<keyword evidence="3" id="KW-1185">Reference proteome</keyword>
<dbReference type="SUPFAM" id="SSF50129">
    <property type="entry name" value="GroES-like"/>
    <property type="match status" value="1"/>
</dbReference>
<evidence type="ECO:0000259" key="1">
    <source>
        <dbReference type="SMART" id="SM00829"/>
    </source>
</evidence>
<dbReference type="InterPro" id="IPR036291">
    <property type="entry name" value="NAD(P)-bd_dom_sf"/>
</dbReference>
<dbReference type="InterPro" id="IPR013154">
    <property type="entry name" value="ADH-like_N"/>
</dbReference>
<protein>
    <submittedName>
        <fullName evidence="2">NAD(P)-dependent alcohol dehydrogenase</fullName>
    </submittedName>
</protein>
<dbReference type="AlphaFoldDB" id="A0A3E1EWB4"/>
<accession>A0A3E1EWB4</accession>
<dbReference type="InterPro" id="IPR002364">
    <property type="entry name" value="Quin_OxRdtase/zeta-crystal_CS"/>
</dbReference>
<dbReference type="Gene3D" id="3.40.50.720">
    <property type="entry name" value="NAD(P)-binding Rossmann-like Domain"/>
    <property type="match status" value="1"/>
</dbReference>
<evidence type="ECO:0000313" key="3">
    <source>
        <dbReference type="Proteomes" id="UP000257127"/>
    </source>
</evidence>
<dbReference type="RefSeq" id="WP_116881533.1">
    <property type="nucleotide sequence ID" value="NZ_QURB01000007.1"/>
</dbReference>
<feature type="domain" description="Enoyl reductase (ER)" evidence="1">
    <location>
        <begin position="11"/>
        <end position="322"/>
    </location>
</feature>
<dbReference type="GO" id="GO:0008270">
    <property type="term" value="F:zinc ion binding"/>
    <property type="evidence" value="ECO:0007669"/>
    <property type="project" value="InterPro"/>
</dbReference>
<evidence type="ECO:0000313" key="2">
    <source>
        <dbReference type="EMBL" id="RFC53837.1"/>
    </source>
</evidence>
<reference evidence="2 3" key="1">
    <citation type="submission" date="2018-08" db="EMBL/GenBank/DDBJ databases">
        <title>The draft genome squence of Brumimicrobium sp. N62.</title>
        <authorList>
            <person name="Du Z.-J."/>
            <person name="Luo H.-R."/>
        </authorList>
    </citation>
    <scope>NUCLEOTIDE SEQUENCE [LARGE SCALE GENOMIC DNA]</scope>
    <source>
        <strain evidence="2 3">N62</strain>
    </source>
</reference>
<dbReference type="PROSITE" id="PS01162">
    <property type="entry name" value="QOR_ZETA_CRYSTAL"/>
    <property type="match status" value="1"/>
</dbReference>
<comment type="caution">
    <text evidence="2">The sequence shown here is derived from an EMBL/GenBank/DDBJ whole genome shotgun (WGS) entry which is preliminary data.</text>
</comment>
<dbReference type="SUPFAM" id="SSF51735">
    <property type="entry name" value="NAD(P)-binding Rossmann-fold domains"/>
    <property type="match status" value="1"/>
</dbReference>